<dbReference type="PANTHER" id="PTHR10545:SF29">
    <property type="entry name" value="GH14572P-RELATED"/>
    <property type="match status" value="1"/>
</dbReference>
<dbReference type="Gene3D" id="3.40.630.30">
    <property type="match status" value="1"/>
</dbReference>
<gene>
    <name evidence="4" type="ORF">Aargi30884_20270</name>
</gene>
<keyword evidence="5" id="KW-1185">Reference proteome</keyword>
<feature type="domain" description="N-acetyltransferase" evidence="3">
    <location>
        <begin position="3"/>
        <end position="160"/>
    </location>
</feature>
<proteinExistence type="predicted"/>
<evidence type="ECO:0000256" key="2">
    <source>
        <dbReference type="ARBA" id="ARBA00023315"/>
    </source>
</evidence>
<dbReference type="PROSITE" id="PS51186">
    <property type="entry name" value="GNAT"/>
    <property type="match status" value="1"/>
</dbReference>
<evidence type="ECO:0000259" key="3">
    <source>
        <dbReference type="PROSITE" id="PS51186"/>
    </source>
</evidence>
<evidence type="ECO:0000313" key="4">
    <source>
        <dbReference type="EMBL" id="BBK23124.1"/>
    </source>
</evidence>
<evidence type="ECO:0000313" key="5">
    <source>
        <dbReference type="Proteomes" id="UP000464754"/>
    </source>
</evidence>
<dbReference type="Pfam" id="PF00583">
    <property type="entry name" value="Acetyltransf_1"/>
    <property type="match status" value="1"/>
</dbReference>
<dbReference type="GO" id="GO:0008080">
    <property type="term" value="F:N-acetyltransferase activity"/>
    <property type="evidence" value="ECO:0007669"/>
    <property type="project" value="UniProtKB-ARBA"/>
</dbReference>
<evidence type="ECO:0000256" key="1">
    <source>
        <dbReference type="ARBA" id="ARBA00022679"/>
    </source>
</evidence>
<keyword evidence="1 4" id="KW-0808">Transferase</keyword>
<sequence length="160" mass="18849">MEIYVRKAEEKDIDRILSLLKQVLEIHAAIRPDIFVSGTTKYTKEELKMIFTNEETPVFVAADRNDTVLGYVFCMLQVTKNYTNMKDRKTLYIDDLCVDQNHQGKHIGTTLYDYVIEYAKKQNCNDVTLNVWEGNDKARLFYEKIGMKVRKTQMEYLLEE</sequence>
<dbReference type="InterPro" id="IPR051016">
    <property type="entry name" value="Diverse_Substrate_AcTransf"/>
</dbReference>
<dbReference type="SUPFAM" id="SSF55729">
    <property type="entry name" value="Acyl-CoA N-acyltransferases (Nat)"/>
    <property type="match status" value="1"/>
</dbReference>
<dbReference type="KEGG" id="aarg:Aargi30884_20270"/>
<protein>
    <submittedName>
        <fullName evidence="4">N-acetyltransferase</fullName>
    </submittedName>
</protein>
<name>A0A6N4TKV3_9FIRM</name>
<dbReference type="PIRSF" id="PIRSF037663">
    <property type="entry name" value="Acetyltransf_GNAT_prd"/>
    <property type="match status" value="1"/>
</dbReference>
<keyword evidence="2" id="KW-0012">Acyltransferase</keyword>
<dbReference type="RefSeq" id="WP_118276801.1">
    <property type="nucleotide sequence ID" value="NZ_AP019695.1"/>
</dbReference>
<dbReference type="EMBL" id="AP019695">
    <property type="protein sequence ID" value="BBK23124.1"/>
    <property type="molecule type" value="Genomic_DNA"/>
</dbReference>
<dbReference type="InterPro" id="IPR000182">
    <property type="entry name" value="GNAT_dom"/>
</dbReference>
<dbReference type="PANTHER" id="PTHR10545">
    <property type="entry name" value="DIAMINE N-ACETYLTRANSFERASE"/>
    <property type="match status" value="1"/>
</dbReference>
<dbReference type="InterPro" id="IPR016181">
    <property type="entry name" value="Acyl_CoA_acyltransferase"/>
</dbReference>
<dbReference type="InterPro" id="IPR017255">
    <property type="entry name" value="AcTrfase_GNAT_prd"/>
</dbReference>
<reference evidence="5" key="1">
    <citation type="submission" date="2019-05" db="EMBL/GenBank/DDBJ databases">
        <title>Complete genome sequencing of Absiella argi strain JCM 30884.</title>
        <authorList>
            <person name="Sakamoto M."/>
            <person name="Murakami T."/>
            <person name="Mori H."/>
        </authorList>
    </citation>
    <scope>NUCLEOTIDE SEQUENCE [LARGE SCALE GENOMIC DNA]</scope>
    <source>
        <strain evidence="5">JCM 30884</strain>
    </source>
</reference>
<dbReference type="Proteomes" id="UP000464754">
    <property type="component" value="Chromosome"/>
</dbReference>
<dbReference type="AlphaFoldDB" id="A0A6N4TKV3"/>
<dbReference type="CDD" id="cd04301">
    <property type="entry name" value="NAT_SF"/>
    <property type="match status" value="1"/>
</dbReference>
<organism evidence="4 5">
    <name type="scientific">Amedibacterium intestinale</name>
    <dbReference type="NCBI Taxonomy" id="2583452"/>
    <lineage>
        <taxon>Bacteria</taxon>
        <taxon>Bacillati</taxon>
        <taxon>Bacillota</taxon>
        <taxon>Erysipelotrichia</taxon>
        <taxon>Erysipelotrichales</taxon>
        <taxon>Erysipelotrichaceae</taxon>
        <taxon>Amedibacterium</taxon>
    </lineage>
</organism>
<accession>A0A6N4TKV3</accession>